<comment type="caution">
    <text evidence="2">The sequence shown here is derived from an EMBL/GenBank/DDBJ whole genome shotgun (WGS) entry which is preliminary data.</text>
</comment>
<sequence length="386" mass="44033">MSIIFESPSAQHDFSRGPHWYHESPFLPLGGNEEKKAGASSLKDTATRCLFMDQSAVKPELFENIPWMIARELWEYLSRRDKNTLYMWKIFTARYPQDFPRLSPFYSLKTDFPKSPLKGYLDIMKCDACHWRAVLSLSTVHATVTDLVDISNQKNLVALEINRNMRAPKISSDMGIENGAELEDGIVRSWLEVAQATGTLQNLQVLRIHEQHNLTHQVFWMLEQLPRLKLVVVYCCRKFTQEFGQPTARTKHGVQVAGWNAQRLDWISDGPQKGDALKRLGSLLDVYKDVLTSEDIDSKSTPPILGSAIPIMEFDLSGLDCDDTGTMERRARYAAESIFFFTRAPQRNATKRAQPEEHQPRSGSKRILKERGRRDMGDVLGDLLGM</sequence>
<gene>
    <name evidence="2" type="ORF">N7482_008472</name>
</gene>
<dbReference type="OrthoDB" id="5273928at2759"/>
<dbReference type="EMBL" id="JAPQKN010000006">
    <property type="protein sequence ID" value="KAJ5157372.1"/>
    <property type="molecule type" value="Genomic_DNA"/>
</dbReference>
<organism evidence="2 3">
    <name type="scientific">Penicillium canariense</name>
    <dbReference type="NCBI Taxonomy" id="189055"/>
    <lineage>
        <taxon>Eukaryota</taxon>
        <taxon>Fungi</taxon>
        <taxon>Dikarya</taxon>
        <taxon>Ascomycota</taxon>
        <taxon>Pezizomycotina</taxon>
        <taxon>Eurotiomycetes</taxon>
        <taxon>Eurotiomycetidae</taxon>
        <taxon>Eurotiales</taxon>
        <taxon>Aspergillaceae</taxon>
        <taxon>Penicillium</taxon>
    </lineage>
</organism>
<evidence type="ECO:0000313" key="3">
    <source>
        <dbReference type="Proteomes" id="UP001149163"/>
    </source>
</evidence>
<dbReference type="RefSeq" id="XP_056540361.1">
    <property type="nucleotide sequence ID" value="XM_056690596.1"/>
</dbReference>
<reference evidence="2" key="1">
    <citation type="submission" date="2022-11" db="EMBL/GenBank/DDBJ databases">
        <authorList>
            <person name="Petersen C."/>
        </authorList>
    </citation>
    <scope>NUCLEOTIDE SEQUENCE</scope>
    <source>
        <strain evidence="2">IBT 26290</strain>
    </source>
</reference>
<keyword evidence="3" id="KW-1185">Reference proteome</keyword>
<feature type="region of interest" description="Disordered" evidence="1">
    <location>
        <begin position="345"/>
        <end position="371"/>
    </location>
</feature>
<reference evidence="2" key="2">
    <citation type="journal article" date="2023" name="IMA Fungus">
        <title>Comparative genomic study of the Penicillium genus elucidates a diverse pangenome and 15 lateral gene transfer events.</title>
        <authorList>
            <person name="Petersen C."/>
            <person name="Sorensen T."/>
            <person name="Nielsen M.R."/>
            <person name="Sondergaard T.E."/>
            <person name="Sorensen J.L."/>
            <person name="Fitzpatrick D.A."/>
            <person name="Frisvad J.C."/>
            <person name="Nielsen K.L."/>
        </authorList>
    </citation>
    <scope>NUCLEOTIDE SEQUENCE</scope>
    <source>
        <strain evidence="2">IBT 26290</strain>
    </source>
</reference>
<proteinExistence type="predicted"/>
<dbReference type="Proteomes" id="UP001149163">
    <property type="component" value="Unassembled WGS sequence"/>
</dbReference>
<name>A0A9W9HVV8_9EURO</name>
<dbReference type="AlphaFoldDB" id="A0A9W9HVV8"/>
<evidence type="ECO:0000313" key="2">
    <source>
        <dbReference type="EMBL" id="KAJ5157372.1"/>
    </source>
</evidence>
<protein>
    <submittedName>
        <fullName evidence="2">Uncharacterized protein</fullName>
    </submittedName>
</protein>
<accession>A0A9W9HVV8</accession>
<evidence type="ECO:0000256" key="1">
    <source>
        <dbReference type="SAM" id="MobiDB-lite"/>
    </source>
</evidence>
<dbReference type="GeneID" id="81429772"/>